<evidence type="ECO:0000259" key="10">
    <source>
        <dbReference type="Pfam" id="PF21266"/>
    </source>
</evidence>
<evidence type="ECO:0000256" key="3">
    <source>
        <dbReference type="ARBA" id="ARBA00022552"/>
    </source>
</evidence>
<feature type="domain" description="Exosome complex component N-terminal" evidence="8">
    <location>
        <begin position="35"/>
        <end position="76"/>
    </location>
</feature>
<dbReference type="GO" id="GO:0071051">
    <property type="term" value="P:poly(A)-dependent snoRNA 3'-end processing"/>
    <property type="evidence" value="ECO:0007669"/>
    <property type="project" value="TreeGrafter"/>
</dbReference>
<dbReference type="CDD" id="cd05789">
    <property type="entry name" value="S1_Rrp4"/>
    <property type="match status" value="1"/>
</dbReference>
<dbReference type="Proteomes" id="UP000193560">
    <property type="component" value="Unassembled WGS sequence"/>
</dbReference>
<evidence type="ECO:0000256" key="6">
    <source>
        <dbReference type="ARBA" id="ARBA00023242"/>
    </source>
</evidence>
<dbReference type="GO" id="GO:0004527">
    <property type="term" value="F:exonuclease activity"/>
    <property type="evidence" value="ECO:0007669"/>
    <property type="project" value="UniProtKB-KW"/>
</dbReference>
<evidence type="ECO:0000256" key="4">
    <source>
        <dbReference type="ARBA" id="ARBA00022835"/>
    </source>
</evidence>
<organism evidence="11 12">
    <name type="scientific">Absidia repens</name>
    <dbReference type="NCBI Taxonomy" id="90262"/>
    <lineage>
        <taxon>Eukaryota</taxon>
        <taxon>Fungi</taxon>
        <taxon>Fungi incertae sedis</taxon>
        <taxon>Mucoromycota</taxon>
        <taxon>Mucoromycotina</taxon>
        <taxon>Mucoromycetes</taxon>
        <taxon>Mucorales</taxon>
        <taxon>Cunninghamellaceae</taxon>
        <taxon>Absidia</taxon>
    </lineage>
</organism>
<evidence type="ECO:0000256" key="2">
    <source>
        <dbReference type="ARBA" id="ARBA00009155"/>
    </source>
</evidence>
<dbReference type="STRING" id="90262.A0A1X2IJX9"/>
<dbReference type="InterPro" id="IPR004088">
    <property type="entry name" value="KH_dom_type_1"/>
</dbReference>
<dbReference type="Pfam" id="PF21266">
    <property type="entry name" value="S1_RRP4"/>
    <property type="match status" value="1"/>
</dbReference>
<evidence type="ECO:0000313" key="11">
    <source>
        <dbReference type="EMBL" id="ORZ17829.1"/>
    </source>
</evidence>
<dbReference type="InterPro" id="IPR012340">
    <property type="entry name" value="NA-bd_OB-fold"/>
</dbReference>
<feature type="region of interest" description="Disordered" evidence="7">
    <location>
        <begin position="1"/>
        <end position="39"/>
    </location>
</feature>
<dbReference type="SUPFAM" id="SSF110324">
    <property type="entry name" value="Ribosomal L27 protein-like"/>
    <property type="match status" value="1"/>
</dbReference>
<dbReference type="OrthoDB" id="1650at2759"/>
<name>A0A1X2IJX9_9FUNG</name>
<keyword evidence="11" id="KW-0378">Hydrolase</keyword>
<reference evidence="11 12" key="1">
    <citation type="submission" date="2016-07" db="EMBL/GenBank/DDBJ databases">
        <title>Pervasive Adenine N6-methylation of Active Genes in Fungi.</title>
        <authorList>
            <consortium name="DOE Joint Genome Institute"/>
            <person name="Mondo S.J."/>
            <person name="Dannebaum R.O."/>
            <person name="Kuo R.C."/>
            <person name="Labutti K."/>
            <person name="Haridas S."/>
            <person name="Kuo A."/>
            <person name="Salamov A."/>
            <person name="Ahrendt S.R."/>
            <person name="Lipzen A."/>
            <person name="Sullivan W."/>
            <person name="Andreopoulos W.B."/>
            <person name="Clum A."/>
            <person name="Lindquist E."/>
            <person name="Daum C."/>
            <person name="Ramamoorthy G.K."/>
            <person name="Gryganskyi A."/>
            <person name="Culley D."/>
            <person name="Magnuson J.K."/>
            <person name="James T.Y."/>
            <person name="O'Malley M.A."/>
            <person name="Stajich J.E."/>
            <person name="Spatafora J.W."/>
            <person name="Visel A."/>
            <person name="Grigoriev I.V."/>
        </authorList>
    </citation>
    <scope>NUCLEOTIDE SEQUENCE [LARGE SCALE GENOMIC DNA]</scope>
    <source>
        <strain evidence="11 12">NRRL 1336</strain>
    </source>
</reference>
<accession>A0A1X2IJX9</accession>
<dbReference type="FunFam" id="2.40.50.140:FF:000038">
    <property type="entry name" value="Exosome complex component RRP4"/>
    <property type="match status" value="1"/>
</dbReference>
<keyword evidence="5" id="KW-0694">RNA-binding</keyword>
<feature type="compositionally biased region" description="Polar residues" evidence="7">
    <location>
        <begin position="8"/>
        <end position="17"/>
    </location>
</feature>
<dbReference type="CDD" id="cd22525">
    <property type="entry name" value="KH-I_Rrp4_eukar"/>
    <property type="match status" value="1"/>
</dbReference>
<keyword evidence="6" id="KW-0539">Nucleus</keyword>
<dbReference type="GO" id="GO:0003723">
    <property type="term" value="F:RNA binding"/>
    <property type="evidence" value="ECO:0007669"/>
    <property type="project" value="UniProtKB-KW"/>
</dbReference>
<dbReference type="PANTHER" id="PTHR21321:SF4">
    <property type="entry name" value="EXOSOME COMPLEX COMPONENT RRP4"/>
    <property type="match status" value="1"/>
</dbReference>
<feature type="domain" description="RRP4 S1" evidence="10">
    <location>
        <begin position="88"/>
        <end position="160"/>
    </location>
</feature>
<evidence type="ECO:0000256" key="5">
    <source>
        <dbReference type="ARBA" id="ARBA00022884"/>
    </source>
</evidence>
<proteinExistence type="inferred from homology"/>
<dbReference type="GO" id="GO:0071028">
    <property type="term" value="P:nuclear mRNA surveillance"/>
    <property type="evidence" value="ECO:0007669"/>
    <property type="project" value="UniProtKB-ARBA"/>
</dbReference>
<dbReference type="AlphaFoldDB" id="A0A1X2IJX9"/>
<evidence type="ECO:0000259" key="9">
    <source>
        <dbReference type="Pfam" id="PF15985"/>
    </source>
</evidence>
<sequence>MDLRILSPVSTEQVASRNSRKGDKNMDVDEYDAPLVNPGETVTTDQQFMRGHGTYADDTDGSAAVISSVAGTVERVNKLLSVRPLKSRYTPEIGDIVVGRITEVAMKRWKVDVNGRQDAMLLLSSVSLPGGVQRRKTESDELQMRQFFSEGDVLVAEVQSFYSDGTMGLHTRGFKFCKLRNGSFLCVPPVLVQRCKSQFHTLPCGVDIILGLNGYIWVNKKLQGLSNVATDDFDTSVVYSSTNDPINEEERSDIARVINCIAALAKQYMYINDTIVVYTYEASLSYSVKELLQLDVIESITNEAKSRMDS</sequence>
<dbReference type="PANTHER" id="PTHR21321">
    <property type="entry name" value="PNAS-3 RELATED"/>
    <property type="match status" value="1"/>
</dbReference>
<dbReference type="EMBL" id="MCGE01000009">
    <property type="protein sequence ID" value="ORZ17829.1"/>
    <property type="molecule type" value="Genomic_DNA"/>
</dbReference>
<dbReference type="Pfam" id="PF14382">
    <property type="entry name" value="ECR1_N"/>
    <property type="match status" value="1"/>
</dbReference>
<keyword evidence="4" id="KW-0271">Exosome</keyword>
<dbReference type="GO" id="GO:0071034">
    <property type="term" value="P:CUT catabolic process"/>
    <property type="evidence" value="ECO:0007669"/>
    <property type="project" value="TreeGrafter"/>
</dbReference>
<keyword evidence="11" id="KW-0540">Nuclease</keyword>
<keyword evidence="11" id="KW-0269">Exonuclease</keyword>
<feature type="domain" description="K Homology" evidence="9">
    <location>
        <begin position="182"/>
        <end position="221"/>
    </location>
</feature>
<evidence type="ECO:0000313" key="12">
    <source>
        <dbReference type="Proteomes" id="UP000193560"/>
    </source>
</evidence>
<dbReference type="InterPro" id="IPR026699">
    <property type="entry name" value="Exosome_RNA_bind1/RRP40/RRP4"/>
</dbReference>
<keyword evidence="12" id="KW-1185">Reference proteome</keyword>
<protein>
    <submittedName>
        <fullName evidence="11">Exosome complex exonuclease RRP4</fullName>
    </submittedName>
</protein>
<dbReference type="GO" id="GO:0000176">
    <property type="term" value="C:nuclear exosome (RNase complex)"/>
    <property type="evidence" value="ECO:0007669"/>
    <property type="project" value="TreeGrafter"/>
</dbReference>
<gene>
    <name evidence="11" type="ORF">BCR42DRAFT_412593</name>
</gene>
<comment type="similarity">
    <text evidence="2">Belongs to the RRP4 family.</text>
</comment>
<evidence type="ECO:0000259" key="8">
    <source>
        <dbReference type="Pfam" id="PF14382"/>
    </source>
</evidence>
<dbReference type="GO" id="GO:0000177">
    <property type="term" value="C:cytoplasmic exosome (RNase complex)"/>
    <property type="evidence" value="ECO:0007669"/>
    <property type="project" value="TreeGrafter"/>
</dbReference>
<dbReference type="InterPro" id="IPR036612">
    <property type="entry name" value="KH_dom_type_1_sf"/>
</dbReference>
<dbReference type="SUPFAM" id="SSF50249">
    <property type="entry name" value="Nucleic acid-binding proteins"/>
    <property type="match status" value="1"/>
</dbReference>
<evidence type="ECO:0000256" key="1">
    <source>
        <dbReference type="ARBA" id="ARBA00004123"/>
    </source>
</evidence>
<comment type="subcellular location">
    <subcellularLocation>
        <location evidence="1">Nucleus</location>
    </subcellularLocation>
</comment>
<dbReference type="GO" id="GO:0000467">
    <property type="term" value="P:exonucleolytic trimming to generate mature 3'-end of 5.8S rRNA from tricistronic rRNA transcript (SSU-rRNA, 5.8S rRNA, LSU-rRNA)"/>
    <property type="evidence" value="ECO:0007669"/>
    <property type="project" value="TreeGrafter"/>
</dbReference>
<dbReference type="GO" id="GO:0034475">
    <property type="term" value="P:U4 snRNA 3'-end processing"/>
    <property type="evidence" value="ECO:0007669"/>
    <property type="project" value="TreeGrafter"/>
</dbReference>
<dbReference type="Gene3D" id="2.40.50.100">
    <property type="match status" value="1"/>
</dbReference>
<dbReference type="Gene3D" id="2.40.50.140">
    <property type="entry name" value="Nucleic acid-binding proteins"/>
    <property type="match status" value="1"/>
</dbReference>
<dbReference type="GO" id="GO:0071035">
    <property type="term" value="P:nuclear polyadenylation-dependent rRNA catabolic process"/>
    <property type="evidence" value="ECO:0007669"/>
    <property type="project" value="TreeGrafter"/>
</dbReference>
<dbReference type="GO" id="GO:0071038">
    <property type="term" value="P:TRAMP-dependent tRNA surveillance pathway"/>
    <property type="evidence" value="ECO:0007669"/>
    <property type="project" value="TreeGrafter"/>
</dbReference>
<dbReference type="Pfam" id="PF15985">
    <property type="entry name" value="KH_6"/>
    <property type="match status" value="1"/>
</dbReference>
<dbReference type="InterPro" id="IPR048565">
    <property type="entry name" value="S1_RRP4"/>
</dbReference>
<dbReference type="SUPFAM" id="SSF54791">
    <property type="entry name" value="Eukaryotic type KH-domain (KH-domain type I)"/>
    <property type="match status" value="1"/>
</dbReference>
<dbReference type="InterPro" id="IPR025721">
    <property type="entry name" value="Exosome_cplx_N_dom"/>
</dbReference>
<keyword evidence="3" id="KW-0698">rRNA processing</keyword>
<evidence type="ECO:0000256" key="7">
    <source>
        <dbReference type="SAM" id="MobiDB-lite"/>
    </source>
</evidence>
<comment type="caution">
    <text evidence="11">The sequence shown here is derived from an EMBL/GenBank/DDBJ whole genome shotgun (WGS) entry which is preliminary data.</text>
</comment>